<dbReference type="Gene3D" id="2.30.31.20">
    <property type="entry name" value="Sporulation-specific cell division protein SsgB"/>
    <property type="match status" value="1"/>
</dbReference>
<evidence type="ECO:0000256" key="5">
    <source>
        <dbReference type="ARBA" id="ARBA00023210"/>
    </source>
</evidence>
<keyword evidence="5" id="KW-0717">Septation</keyword>
<accession>A0ABU2NRU8</accession>
<comment type="similarity">
    <text evidence="2">Belongs to the SsgA family.</text>
</comment>
<reference evidence="8" key="1">
    <citation type="submission" date="2023-07" db="EMBL/GenBank/DDBJ databases">
        <title>30 novel species of actinomycetes from the DSMZ collection.</title>
        <authorList>
            <person name="Nouioui I."/>
        </authorList>
    </citation>
    <scope>NUCLEOTIDE SEQUENCE [LARGE SCALE GENOMIC DNA]</scope>
    <source>
        <strain evidence="8">DSM 42041</strain>
    </source>
</reference>
<sequence>MSVIEHTVQAQLVTRAPESRPLRVLLRYDPRNAFAVSVTFPAPACLDGVEAVWTFSRDLLATGLGLPAGEGDVRLRPAGPHRTALSLHAAEGIALLEVDTPGVRAFLDAAYDCVPQGAERVGSHELDRDLAELLRGV</sequence>
<dbReference type="InterPro" id="IPR006776">
    <property type="entry name" value="SsgB"/>
</dbReference>
<evidence type="ECO:0000256" key="6">
    <source>
        <dbReference type="ARBA" id="ARBA00023306"/>
    </source>
</evidence>
<gene>
    <name evidence="7" type="ORF">RM572_11930</name>
</gene>
<organism evidence="7 8">
    <name type="scientific">Streptomyces hazeniae</name>
    <dbReference type="NCBI Taxonomy" id="3075538"/>
    <lineage>
        <taxon>Bacteria</taxon>
        <taxon>Bacillati</taxon>
        <taxon>Actinomycetota</taxon>
        <taxon>Actinomycetes</taxon>
        <taxon>Kitasatosporales</taxon>
        <taxon>Streptomycetaceae</taxon>
        <taxon>Streptomyces</taxon>
    </lineage>
</organism>
<evidence type="ECO:0000313" key="8">
    <source>
        <dbReference type="Proteomes" id="UP001183414"/>
    </source>
</evidence>
<evidence type="ECO:0000256" key="4">
    <source>
        <dbReference type="ARBA" id="ARBA00022969"/>
    </source>
</evidence>
<keyword evidence="8" id="KW-1185">Reference proteome</keyword>
<evidence type="ECO:0000256" key="1">
    <source>
        <dbReference type="ARBA" id="ARBA00004431"/>
    </source>
</evidence>
<evidence type="ECO:0000313" key="7">
    <source>
        <dbReference type="EMBL" id="MDT0379474.1"/>
    </source>
</evidence>
<dbReference type="EMBL" id="JAVREQ010000008">
    <property type="protein sequence ID" value="MDT0379474.1"/>
    <property type="molecule type" value="Genomic_DNA"/>
</dbReference>
<proteinExistence type="inferred from homology"/>
<dbReference type="InterPro" id="IPR038658">
    <property type="entry name" value="SsgB_sf"/>
</dbReference>
<name>A0ABU2NRU8_9ACTN</name>
<keyword evidence="4" id="KW-0749">Sporulation</keyword>
<keyword evidence="6" id="KW-0131">Cell cycle</keyword>
<evidence type="ECO:0000256" key="2">
    <source>
        <dbReference type="ARBA" id="ARBA00009323"/>
    </source>
</evidence>
<comment type="subcellular location">
    <subcellularLocation>
        <location evidence="1">Cell septum</location>
    </subcellularLocation>
</comment>
<dbReference type="RefSeq" id="WP_311673266.1">
    <property type="nucleotide sequence ID" value="NZ_JAVREQ010000008.1"/>
</dbReference>
<protein>
    <submittedName>
        <fullName evidence="7">SsgA family sporulation/cell division regulator</fullName>
    </submittedName>
</protein>
<dbReference type="Proteomes" id="UP001183414">
    <property type="component" value="Unassembled WGS sequence"/>
</dbReference>
<evidence type="ECO:0000256" key="3">
    <source>
        <dbReference type="ARBA" id="ARBA00022618"/>
    </source>
</evidence>
<comment type="caution">
    <text evidence="7">The sequence shown here is derived from an EMBL/GenBank/DDBJ whole genome shotgun (WGS) entry which is preliminary data.</text>
</comment>
<keyword evidence="3" id="KW-0132">Cell division</keyword>
<dbReference type="Pfam" id="PF04686">
    <property type="entry name" value="SsgA"/>
    <property type="match status" value="1"/>
</dbReference>